<reference evidence="2" key="1">
    <citation type="submission" date="2018-12" db="EMBL/GenBank/DDBJ databases">
        <title>Tengunoibacter tsumagoiensis gen. nov., sp. nov., Dictyobacter kobayashii sp. nov., D. alpinus sp. nov., and D. joshuensis sp. nov. and description of Dictyobacteraceae fam. nov. within the order Ktedonobacterales isolated from Tengu-no-mugimeshi.</title>
        <authorList>
            <person name="Wang C.M."/>
            <person name="Zheng Y."/>
            <person name="Sakai Y."/>
            <person name="Toyoda A."/>
            <person name="Minakuchi Y."/>
            <person name="Abe K."/>
            <person name="Yokota A."/>
            <person name="Yabe S."/>
        </authorList>
    </citation>
    <scope>NUCLEOTIDE SEQUENCE [LARGE SCALE GENOMIC DNA]</scope>
    <source>
        <strain evidence="2">S-27</strain>
    </source>
</reference>
<accession>A0A401ZLU0</accession>
<protein>
    <submittedName>
        <fullName evidence="1">Uncharacterized protein</fullName>
    </submittedName>
</protein>
<evidence type="ECO:0000313" key="1">
    <source>
        <dbReference type="EMBL" id="GCE07851.1"/>
    </source>
</evidence>
<name>A0A401ZLU0_9CHLR</name>
<comment type="caution">
    <text evidence="1">The sequence shown here is derived from an EMBL/GenBank/DDBJ whole genome shotgun (WGS) entry which is preliminary data.</text>
</comment>
<proteinExistence type="predicted"/>
<dbReference type="AlphaFoldDB" id="A0A401ZLU0"/>
<gene>
    <name evidence="1" type="ORF">KDAU_51800</name>
</gene>
<dbReference type="EMBL" id="BIFQ01000002">
    <property type="protein sequence ID" value="GCE07851.1"/>
    <property type="molecule type" value="Genomic_DNA"/>
</dbReference>
<organism evidence="1 2">
    <name type="scientific">Dictyobacter aurantiacus</name>
    <dbReference type="NCBI Taxonomy" id="1936993"/>
    <lineage>
        <taxon>Bacteria</taxon>
        <taxon>Bacillati</taxon>
        <taxon>Chloroflexota</taxon>
        <taxon>Ktedonobacteria</taxon>
        <taxon>Ktedonobacterales</taxon>
        <taxon>Dictyobacteraceae</taxon>
        <taxon>Dictyobacter</taxon>
    </lineage>
</organism>
<dbReference type="RefSeq" id="WP_126599974.1">
    <property type="nucleotide sequence ID" value="NZ_BIFQ01000002.1"/>
</dbReference>
<evidence type="ECO:0000313" key="2">
    <source>
        <dbReference type="Proteomes" id="UP000287224"/>
    </source>
</evidence>
<dbReference type="Proteomes" id="UP000287224">
    <property type="component" value="Unassembled WGS sequence"/>
</dbReference>
<keyword evidence="2" id="KW-1185">Reference proteome</keyword>
<sequence length="73" mass="8166">MSMKPVKPAWERGCIVTLIGPGEHKGVSRLSWACEGMVEPYDGGEEPVQCTHLVDVWSVAGWEMCPREHDRTL</sequence>